<evidence type="ECO:0000256" key="4">
    <source>
        <dbReference type="ARBA" id="ARBA00022692"/>
    </source>
</evidence>
<dbReference type="PANTHER" id="PTHR23501:SF189">
    <property type="entry name" value="DRUG TRANSPORTER, PUTATIVE (AFU_ORTHOLOGUE AFUA_4G03920)-RELATED"/>
    <property type="match status" value="1"/>
</dbReference>
<accession>A0A370P7X6</accession>
<sequence length="620" mass="66572">MASDRKSTTVITAPGNCDSLGIHPHPSPTDNDVNVVLDPVASTYDKSSSDEKHADGDNHMQGRRSVTNGPGKELQTQTNLLPMKQLLVVFSGLSVAMLCSMLNQTIVATALPTLGAVFNQADIVSWVGTAYLLTCTACQPLYGRLTDIFGRKLILLGSLFLFLIGSVISGVSRGMTMLIIARAVAGIGGGGIVTVVSIVVSDVVSLQDRGKYQGIIGIVVAAGTALGPLIGGLFTEKVSWRWCFYISVPLSGVAMVVVAFALPLRKVEGHALEKIKQIDGWGCLISFSASIAILLPISWAGTQYPWTSAAVLAPLLLGVALIGLFLFVEFKVARLPLIPLHMFKNSHVSICILTSFLTGFMTFVNLYYLPQFYQVARGDSALRSGILILPLILSQIVTSFTSGFLVSKYSCYRINLIVGYALWTIASGLFTMVTPSTSAAVLVVFQLLTGLGSGQTLQTTLVAIQAAVKREEMAVITGARNYLRMMGSTLAVAASAAIVNNIVRTKLEGINFARSIISEIIADPTKIASMSLSAAQKTDALNAYAHGVQVTYYMMTALAGIQFLLCVFFVKDYTLKRDDDQQQKEAARAWLMQKKNKRAGGNHDAEPSTAEARQHVEDKV</sequence>
<feature type="transmembrane region" description="Helical" evidence="8">
    <location>
        <begin position="439"/>
        <end position="464"/>
    </location>
</feature>
<keyword evidence="4 8" id="KW-0812">Transmembrane</keyword>
<feature type="transmembrane region" description="Helical" evidence="8">
    <location>
        <begin position="306"/>
        <end position="328"/>
    </location>
</feature>
<proteinExistence type="inferred from homology"/>
<keyword evidence="11" id="KW-1185">Reference proteome</keyword>
<feature type="transmembrane region" description="Helical" evidence="8">
    <location>
        <begin position="281"/>
        <end position="300"/>
    </location>
</feature>
<feature type="transmembrane region" description="Helical" evidence="8">
    <location>
        <begin position="212"/>
        <end position="233"/>
    </location>
</feature>
<evidence type="ECO:0000256" key="3">
    <source>
        <dbReference type="ARBA" id="ARBA00022448"/>
    </source>
</evidence>
<dbReference type="InterPro" id="IPR036259">
    <property type="entry name" value="MFS_trans_sf"/>
</dbReference>
<dbReference type="SUPFAM" id="SSF103473">
    <property type="entry name" value="MFS general substrate transporter"/>
    <property type="match status" value="1"/>
</dbReference>
<feature type="transmembrane region" description="Helical" evidence="8">
    <location>
        <begin position="381"/>
        <end position="407"/>
    </location>
</feature>
<keyword evidence="5 8" id="KW-1133">Transmembrane helix</keyword>
<dbReference type="AlphaFoldDB" id="A0A370P7X6"/>
<reference evidence="10 11" key="1">
    <citation type="submission" date="2018-07" db="EMBL/GenBank/DDBJ databases">
        <title>Section-level genome sequencing of Aspergillus section Nigri to investigate inter- and intra-species variation.</title>
        <authorList>
            <consortium name="DOE Joint Genome Institute"/>
            <person name="Vesth T.C."/>
            <person name="Nybo J.L."/>
            <person name="Theobald S."/>
            <person name="Frisvad J.C."/>
            <person name="Larsen T.O."/>
            <person name="Nielsen K.F."/>
            <person name="Hoof J.B."/>
            <person name="Brandl J."/>
            <person name="Salamov A."/>
            <person name="Riley R."/>
            <person name="Gladden J.M."/>
            <person name="Phatale P."/>
            <person name="Nielsen M.T."/>
            <person name="Lyhne E.K."/>
            <person name="Kogle M.E."/>
            <person name="Strasser K."/>
            <person name="McDonnell E."/>
            <person name="Barry K."/>
            <person name="Clum A."/>
            <person name="Chen C."/>
            <person name="Nolan M."/>
            <person name="Sandor L."/>
            <person name="Kuo A."/>
            <person name="Lipzen A."/>
            <person name="Hainaut M."/>
            <person name="Drula E."/>
            <person name="Tsang A."/>
            <person name="Magnuson J.K."/>
            <person name="Henrissat B."/>
            <person name="Wiebenga A."/>
            <person name="Simmons B.A."/>
            <person name="Makela M.R."/>
            <person name="De vries R.P."/>
            <person name="Grigoriev I.V."/>
            <person name="Mortensen U.H."/>
            <person name="Baker S.E."/>
            <person name="Andersen M.R."/>
        </authorList>
    </citation>
    <scope>NUCLEOTIDE SEQUENCE [LARGE SCALE GENOMIC DNA]</scope>
    <source>
        <strain evidence="10 11">ATCC 13157</strain>
    </source>
</reference>
<dbReference type="PROSITE" id="PS50850">
    <property type="entry name" value="MFS"/>
    <property type="match status" value="1"/>
</dbReference>
<dbReference type="InterPro" id="IPR020846">
    <property type="entry name" value="MFS_dom"/>
</dbReference>
<dbReference type="CDD" id="cd17502">
    <property type="entry name" value="MFS_Azr1_MDR_like"/>
    <property type="match status" value="1"/>
</dbReference>
<evidence type="ECO:0000256" key="8">
    <source>
        <dbReference type="SAM" id="Phobius"/>
    </source>
</evidence>
<feature type="transmembrane region" description="Helical" evidence="8">
    <location>
        <begin position="485"/>
        <end position="503"/>
    </location>
</feature>
<evidence type="ECO:0000259" key="9">
    <source>
        <dbReference type="PROSITE" id="PS50850"/>
    </source>
</evidence>
<feature type="domain" description="Major facilitator superfamily (MFS) profile" evidence="9">
    <location>
        <begin position="89"/>
        <end position="574"/>
    </location>
</feature>
<dbReference type="GO" id="GO:0005886">
    <property type="term" value="C:plasma membrane"/>
    <property type="evidence" value="ECO:0007669"/>
    <property type="project" value="TreeGrafter"/>
</dbReference>
<dbReference type="FunFam" id="1.20.1720.10:FF:000013">
    <property type="entry name" value="Related to multidrug resistance proteins"/>
    <property type="match status" value="1"/>
</dbReference>
<comment type="subcellular location">
    <subcellularLocation>
        <location evidence="1">Endomembrane system</location>
        <topology evidence="1">Multi-pass membrane protein</topology>
    </subcellularLocation>
</comment>
<feature type="transmembrane region" description="Helical" evidence="8">
    <location>
        <begin position="239"/>
        <end position="261"/>
    </location>
</feature>
<dbReference type="Gene3D" id="1.20.1720.10">
    <property type="entry name" value="Multidrug resistance protein D"/>
    <property type="match status" value="1"/>
</dbReference>
<dbReference type="Pfam" id="PF07690">
    <property type="entry name" value="MFS_1"/>
    <property type="match status" value="1"/>
</dbReference>
<gene>
    <name evidence="10" type="ORF">M752DRAFT_257079</name>
</gene>
<dbReference type="PRINTS" id="PR01036">
    <property type="entry name" value="TCRTETB"/>
</dbReference>
<dbReference type="EMBL" id="KZ851865">
    <property type="protein sequence ID" value="RDK38279.1"/>
    <property type="molecule type" value="Genomic_DNA"/>
</dbReference>
<keyword evidence="6 8" id="KW-0472">Membrane</keyword>
<feature type="compositionally biased region" description="Basic and acidic residues" evidence="7">
    <location>
        <begin position="47"/>
        <end position="60"/>
    </location>
</feature>
<feature type="transmembrane region" description="Helical" evidence="8">
    <location>
        <begin position="153"/>
        <end position="171"/>
    </location>
</feature>
<protein>
    <submittedName>
        <fullName evidence="10">Efflux pump antibiotic resistance protein</fullName>
    </submittedName>
</protein>
<feature type="transmembrane region" description="Helical" evidence="8">
    <location>
        <begin position="414"/>
        <end position="433"/>
    </location>
</feature>
<evidence type="ECO:0000256" key="5">
    <source>
        <dbReference type="ARBA" id="ARBA00022989"/>
    </source>
</evidence>
<organism evidence="10 11">
    <name type="scientific">Aspergillus phoenicis ATCC 13157</name>
    <dbReference type="NCBI Taxonomy" id="1353007"/>
    <lineage>
        <taxon>Eukaryota</taxon>
        <taxon>Fungi</taxon>
        <taxon>Dikarya</taxon>
        <taxon>Ascomycota</taxon>
        <taxon>Pezizomycotina</taxon>
        <taxon>Eurotiomycetes</taxon>
        <taxon>Eurotiomycetidae</taxon>
        <taxon>Eurotiales</taxon>
        <taxon>Aspergillaceae</taxon>
        <taxon>Aspergillus</taxon>
    </lineage>
</organism>
<feature type="compositionally biased region" description="Basic and acidic residues" evidence="7">
    <location>
        <begin position="601"/>
        <end position="620"/>
    </location>
</feature>
<dbReference type="PANTHER" id="PTHR23501">
    <property type="entry name" value="MAJOR FACILITATOR SUPERFAMILY"/>
    <property type="match status" value="1"/>
</dbReference>
<feature type="transmembrane region" description="Helical" evidence="8">
    <location>
        <begin position="550"/>
        <end position="570"/>
    </location>
</feature>
<keyword evidence="3" id="KW-0813">Transport</keyword>
<feature type="transmembrane region" description="Helical" evidence="8">
    <location>
        <begin position="123"/>
        <end position="141"/>
    </location>
</feature>
<evidence type="ECO:0000256" key="6">
    <source>
        <dbReference type="ARBA" id="ARBA00023136"/>
    </source>
</evidence>
<feature type="transmembrane region" description="Helical" evidence="8">
    <location>
        <begin position="177"/>
        <end position="200"/>
    </location>
</feature>
<evidence type="ECO:0000313" key="10">
    <source>
        <dbReference type="EMBL" id="RDK38279.1"/>
    </source>
</evidence>
<evidence type="ECO:0000256" key="7">
    <source>
        <dbReference type="SAM" id="MobiDB-lite"/>
    </source>
</evidence>
<dbReference type="GO" id="GO:0046943">
    <property type="term" value="F:carboxylic acid transmembrane transporter activity"/>
    <property type="evidence" value="ECO:0007669"/>
    <property type="project" value="UniProtKB-ARBA"/>
</dbReference>
<evidence type="ECO:0000256" key="2">
    <source>
        <dbReference type="ARBA" id="ARBA00008335"/>
    </source>
</evidence>
<dbReference type="Gene3D" id="1.20.1250.20">
    <property type="entry name" value="MFS general substrate transporter like domains"/>
    <property type="match status" value="1"/>
</dbReference>
<feature type="region of interest" description="Disordered" evidence="7">
    <location>
        <begin position="1"/>
        <end position="74"/>
    </location>
</feature>
<evidence type="ECO:0000313" key="11">
    <source>
        <dbReference type="Proteomes" id="UP000254937"/>
    </source>
</evidence>
<comment type="similarity">
    <text evidence="2">Belongs to the major facilitator superfamily.</text>
</comment>
<evidence type="ECO:0000256" key="1">
    <source>
        <dbReference type="ARBA" id="ARBA00004127"/>
    </source>
</evidence>
<dbReference type="Proteomes" id="UP000254937">
    <property type="component" value="Unassembled WGS sequence"/>
</dbReference>
<feature type="transmembrane region" description="Helical" evidence="8">
    <location>
        <begin position="86"/>
        <end position="111"/>
    </location>
</feature>
<feature type="compositionally biased region" description="Polar residues" evidence="7">
    <location>
        <begin position="64"/>
        <end position="74"/>
    </location>
</feature>
<name>A0A370P7X6_ASPPH</name>
<feature type="transmembrane region" description="Helical" evidence="8">
    <location>
        <begin position="348"/>
        <end position="369"/>
    </location>
</feature>
<dbReference type="InterPro" id="IPR011701">
    <property type="entry name" value="MFS"/>
</dbReference>
<feature type="region of interest" description="Disordered" evidence="7">
    <location>
        <begin position="593"/>
        <end position="620"/>
    </location>
</feature>
<dbReference type="GO" id="GO:0012505">
    <property type="term" value="C:endomembrane system"/>
    <property type="evidence" value="ECO:0007669"/>
    <property type="project" value="UniProtKB-SubCell"/>
</dbReference>